<dbReference type="SUPFAM" id="SSF52172">
    <property type="entry name" value="CheY-like"/>
    <property type="match status" value="1"/>
</dbReference>
<dbReference type="InterPro" id="IPR001789">
    <property type="entry name" value="Sig_transdc_resp-reg_receiver"/>
</dbReference>
<dbReference type="Gene3D" id="3.40.50.2300">
    <property type="match status" value="1"/>
</dbReference>
<reference evidence="5" key="1">
    <citation type="journal article" date="2019" name="Int. J. Syst. Evol. Microbiol.">
        <title>The Global Catalogue of Microorganisms (GCM) 10K type strain sequencing project: providing services to taxonomists for standard genome sequencing and annotation.</title>
        <authorList>
            <consortium name="The Broad Institute Genomics Platform"/>
            <consortium name="The Broad Institute Genome Sequencing Center for Infectious Disease"/>
            <person name="Wu L."/>
            <person name="Ma J."/>
        </authorList>
    </citation>
    <scope>NUCLEOTIDE SEQUENCE [LARGE SCALE GENOMIC DNA]</scope>
    <source>
        <strain evidence="5">JCM 17919</strain>
    </source>
</reference>
<dbReference type="InterPro" id="IPR011006">
    <property type="entry name" value="CheY-like_superfamily"/>
</dbReference>
<dbReference type="PROSITE" id="PS50110">
    <property type="entry name" value="RESPONSE_REGULATORY"/>
    <property type="match status" value="1"/>
</dbReference>
<evidence type="ECO:0000313" key="4">
    <source>
        <dbReference type="EMBL" id="GAA4334295.1"/>
    </source>
</evidence>
<feature type="domain" description="Response regulatory" evidence="3">
    <location>
        <begin position="6"/>
        <end position="125"/>
    </location>
</feature>
<feature type="modified residue" description="4-aspartylphosphate" evidence="2">
    <location>
        <position position="59"/>
    </location>
</feature>
<evidence type="ECO:0000256" key="1">
    <source>
        <dbReference type="ARBA" id="ARBA00022553"/>
    </source>
</evidence>
<proteinExistence type="predicted"/>
<evidence type="ECO:0000256" key="2">
    <source>
        <dbReference type="PROSITE-ProRule" id="PRU00169"/>
    </source>
</evidence>
<protein>
    <submittedName>
        <fullName evidence="4">Response regulator</fullName>
    </submittedName>
</protein>
<comment type="caution">
    <text evidence="4">The sequence shown here is derived from an EMBL/GenBank/DDBJ whole genome shotgun (WGS) entry which is preliminary data.</text>
</comment>
<dbReference type="InterPro" id="IPR050595">
    <property type="entry name" value="Bact_response_regulator"/>
</dbReference>
<gene>
    <name evidence="4" type="ORF">GCM10023184_28250</name>
</gene>
<organism evidence="4 5">
    <name type="scientific">Flaviaesturariibacter amylovorans</name>
    <dbReference type="NCBI Taxonomy" id="1084520"/>
    <lineage>
        <taxon>Bacteria</taxon>
        <taxon>Pseudomonadati</taxon>
        <taxon>Bacteroidota</taxon>
        <taxon>Chitinophagia</taxon>
        <taxon>Chitinophagales</taxon>
        <taxon>Chitinophagaceae</taxon>
        <taxon>Flaviaestuariibacter</taxon>
    </lineage>
</organism>
<dbReference type="Proteomes" id="UP001501725">
    <property type="component" value="Unassembled WGS sequence"/>
</dbReference>
<name>A0ABP8H4Y1_9BACT</name>
<dbReference type="PANTHER" id="PTHR44591">
    <property type="entry name" value="STRESS RESPONSE REGULATOR PROTEIN 1"/>
    <property type="match status" value="1"/>
</dbReference>
<accession>A0ABP8H4Y1</accession>
<dbReference type="RefSeq" id="WP_345256404.1">
    <property type="nucleotide sequence ID" value="NZ_BAABGY010000008.1"/>
</dbReference>
<dbReference type="SMART" id="SM00448">
    <property type="entry name" value="REC"/>
    <property type="match status" value="1"/>
</dbReference>
<evidence type="ECO:0000313" key="5">
    <source>
        <dbReference type="Proteomes" id="UP001501725"/>
    </source>
</evidence>
<dbReference type="PANTHER" id="PTHR44591:SF23">
    <property type="entry name" value="CHEY SUBFAMILY"/>
    <property type="match status" value="1"/>
</dbReference>
<dbReference type="EMBL" id="BAABGY010000008">
    <property type="protein sequence ID" value="GAA4334295.1"/>
    <property type="molecule type" value="Genomic_DNA"/>
</dbReference>
<keyword evidence="1 2" id="KW-0597">Phosphoprotein</keyword>
<evidence type="ECO:0000259" key="3">
    <source>
        <dbReference type="PROSITE" id="PS50110"/>
    </source>
</evidence>
<sequence length="135" mass="15477">MTEQRYILYADDDFDDRELLQDMFRAYPAFTFVSFADGMELLEFLQKRIDAHICLVILDINMPRMSGLQALGAIREHDNLKELPVVVFTTSSSPHDEAAVRERGAVMFTKPPNLERLQQVTQKMLAHSPCEKADT</sequence>
<dbReference type="Pfam" id="PF00072">
    <property type="entry name" value="Response_reg"/>
    <property type="match status" value="1"/>
</dbReference>
<keyword evidence="5" id="KW-1185">Reference proteome</keyword>